<evidence type="ECO:0000256" key="12">
    <source>
        <dbReference type="PIRSR" id="PIRSR001461-1"/>
    </source>
</evidence>
<evidence type="ECO:0000256" key="14">
    <source>
        <dbReference type="PIRSR" id="PIRSR001461-3"/>
    </source>
</evidence>
<dbReference type="EC" id="5.1.3.1" evidence="7 10"/>
<gene>
    <name evidence="10 15" type="primary">rpe</name>
    <name evidence="15" type="ORF">OE105_05995</name>
</gene>
<dbReference type="HAMAP" id="MF_02227">
    <property type="entry name" value="RPE"/>
    <property type="match status" value="1"/>
</dbReference>
<reference evidence="15" key="1">
    <citation type="submission" date="2022-09" db="EMBL/GenBank/DDBJ databases">
        <title>Complete Genomes of Fervidibacillus albus and Fervidibacillus halotolerans isolated from tidal flat sediments.</title>
        <authorList>
            <person name="Kwon K.K."/>
            <person name="Yang S.-H."/>
            <person name="Park M.J."/>
            <person name="Oh H.-M."/>
        </authorList>
    </citation>
    <scope>NUCLEOTIDE SEQUENCE</scope>
    <source>
        <strain evidence="15">MEBiC13594</strain>
    </source>
</reference>
<keyword evidence="9 10" id="KW-0413">Isomerase</keyword>
<feature type="binding site" evidence="10 13">
    <location>
        <position position="32"/>
    </location>
    <ligand>
        <name>a divalent metal cation</name>
        <dbReference type="ChEBI" id="CHEBI:60240"/>
    </ligand>
</feature>
<dbReference type="InterPro" id="IPR026019">
    <property type="entry name" value="Ribul_P_3_epim"/>
</dbReference>
<feature type="binding site" evidence="10 14">
    <location>
        <position position="7"/>
    </location>
    <ligand>
        <name>substrate</name>
    </ligand>
</feature>
<evidence type="ECO:0000256" key="1">
    <source>
        <dbReference type="ARBA" id="ARBA00001782"/>
    </source>
</evidence>
<evidence type="ECO:0000256" key="3">
    <source>
        <dbReference type="ARBA" id="ARBA00001941"/>
    </source>
</evidence>
<comment type="cofactor">
    <cofactor evidence="10 13">
        <name>a divalent metal cation</name>
        <dbReference type="ChEBI" id="CHEBI:60240"/>
    </cofactor>
    <text evidence="10 13">Binds 1 divalent metal cation per subunit.</text>
</comment>
<dbReference type="AlphaFoldDB" id="A0A9E8RZY6"/>
<dbReference type="Proteomes" id="UP001164726">
    <property type="component" value="Chromosome"/>
</dbReference>
<comment type="function">
    <text evidence="10">Catalyzes the reversible epimerization of D-ribulose 5-phosphate to D-xylulose 5-phosphate.</text>
</comment>
<dbReference type="Gene3D" id="3.20.20.70">
    <property type="entry name" value="Aldolase class I"/>
    <property type="match status" value="1"/>
</dbReference>
<dbReference type="PIRSF" id="PIRSF001461">
    <property type="entry name" value="RPE"/>
    <property type="match status" value="1"/>
</dbReference>
<comment type="cofactor">
    <cofactor evidence="4">
        <name>Zn(2+)</name>
        <dbReference type="ChEBI" id="CHEBI:29105"/>
    </cofactor>
</comment>
<dbReference type="NCBIfam" id="NF004076">
    <property type="entry name" value="PRK05581.1-4"/>
    <property type="match status" value="1"/>
</dbReference>
<feature type="binding site" evidence="10">
    <location>
        <begin position="174"/>
        <end position="176"/>
    </location>
    <ligand>
        <name>substrate</name>
    </ligand>
</feature>
<dbReference type="PROSITE" id="PS01085">
    <property type="entry name" value="RIBUL_P_3_EPIMER_1"/>
    <property type="match status" value="1"/>
</dbReference>
<comment type="cofactor">
    <cofactor evidence="5">
        <name>Fe(2+)</name>
        <dbReference type="ChEBI" id="CHEBI:29033"/>
    </cofactor>
</comment>
<organism evidence="15 16">
    <name type="scientific">Fervidibacillus halotolerans</name>
    <dbReference type="NCBI Taxonomy" id="2980027"/>
    <lineage>
        <taxon>Bacteria</taxon>
        <taxon>Bacillati</taxon>
        <taxon>Bacillota</taxon>
        <taxon>Bacilli</taxon>
        <taxon>Bacillales</taxon>
        <taxon>Bacillaceae</taxon>
        <taxon>Fervidibacillus</taxon>
    </lineage>
</organism>
<evidence type="ECO:0000313" key="15">
    <source>
        <dbReference type="EMBL" id="WAA13649.1"/>
    </source>
</evidence>
<dbReference type="FunFam" id="3.20.20.70:FF:000004">
    <property type="entry name" value="Ribulose-phosphate 3-epimerase"/>
    <property type="match status" value="1"/>
</dbReference>
<dbReference type="PROSITE" id="PS01086">
    <property type="entry name" value="RIBUL_P_3_EPIMER_2"/>
    <property type="match status" value="1"/>
</dbReference>
<name>A0A9E8RZY6_9BACI</name>
<feature type="binding site" evidence="10 13">
    <location>
        <position position="34"/>
    </location>
    <ligand>
        <name>a divalent metal cation</name>
        <dbReference type="ChEBI" id="CHEBI:60240"/>
    </ligand>
</feature>
<comment type="similarity">
    <text evidence="6 10 11">Belongs to the ribulose-phosphate 3-epimerase family.</text>
</comment>
<dbReference type="InterPro" id="IPR011060">
    <property type="entry name" value="RibuloseP-bd_barrel"/>
</dbReference>
<dbReference type="EMBL" id="CP106877">
    <property type="protein sequence ID" value="WAA13649.1"/>
    <property type="molecule type" value="Genomic_DNA"/>
</dbReference>
<dbReference type="SUPFAM" id="SSF51366">
    <property type="entry name" value="Ribulose-phoshate binding barrel"/>
    <property type="match status" value="1"/>
</dbReference>
<feature type="binding site" evidence="10 14">
    <location>
        <begin position="196"/>
        <end position="197"/>
    </location>
    <ligand>
        <name>substrate</name>
    </ligand>
</feature>
<dbReference type="GO" id="GO:0004750">
    <property type="term" value="F:D-ribulose-phosphate 3-epimerase activity"/>
    <property type="evidence" value="ECO:0007669"/>
    <property type="project" value="UniProtKB-UniRule"/>
</dbReference>
<dbReference type="Pfam" id="PF00834">
    <property type="entry name" value="Ribul_P_3_epim"/>
    <property type="match status" value="1"/>
</dbReference>
<comment type="cofactor">
    <cofactor evidence="3">
        <name>Co(2+)</name>
        <dbReference type="ChEBI" id="CHEBI:48828"/>
    </cofactor>
</comment>
<comment type="catalytic activity">
    <reaction evidence="1 10 11">
        <text>D-ribulose 5-phosphate = D-xylulose 5-phosphate</text>
        <dbReference type="Rhea" id="RHEA:13677"/>
        <dbReference type="ChEBI" id="CHEBI:57737"/>
        <dbReference type="ChEBI" id="CHEBI:58121"/>
        <dbReference type="EC" id="5.1.3.1"/>
    </reaction>
</comment>
<dbReference type="PANTHER" id="PTHR11749">
    <property type="entry name" value="RIBULOSE-5-PHOSPHATE-3-EPIMERASE"/>
    <property type="match status" value="1"/>
</dbReference>
<evidence type="ECO:0000256" key="5">
    <source>
        <dbReference type="ARBA" id="ARBA00001954"/>
    </source>
</evidence>
<evidence type="ECO:0000256" key="6">
    <source>
        <dbReference type="ARBA" id="ARBA00009541"/>
    </source>
</evidence>
<dbReference type="CDD" id="cd00429">
    <property type="entry name" value="RPE"/>
    <property type="match status" value="1"/>
</dbReference>
<keyword evidence="13" id="KW-0464">Manganese</keyword>
<accession>A0A9E8RZY6</accession>
<dbReference type="RefSeq" id="WP_275421836.1">
    <property type="nucleotide sequence ID" value="NZ_CP106877.1"/>
</dbReference>
<comment type="pathway">
    <text evidence="10">Carbohydrate degradation.</text>
</comment>
<keyword evidence="13" id="KW-0862">Zinc</keyword>
<evidence type="ECO:0000256" key="13">
    <source>
        <dbReference type="PIRSR" id="PIRSR001461-2"/>
    </source>
</evidence>
<feature type="binding site" evidence="14">
    <location>
        <position position="176"/>
    </location>
    <ligand>
        <name>substrate</name>
    </ligand>
</feature>
<dbReference type="InterPro" id="IPR000056">
    <property type="entry name" value="Ribul_P_3_epim-like"/>
</dbReference>
<dbReference type="NCBIfam" id="TIGR01163">
    <property type="entry name" value="rpe"/>
    <property type="match status" value="1"/>
</dbReference>
<feature type="binding site" evidence="10 13">
    <location>
        <position position="65"/>
    </location>
    <ligand>
        <name>a divalent metal cation</name>
        <dbReference type="ChEBI" id="CHEBI:60240"/>
    </ligand>
</feature>
<evidence type="ECO:0000256" key="7">
    <source>
        <dbReference type="ARBA" id="ARBA00013188"/>
    </source>
</evidence>
<evidence type="ECO:0000256" key="10">
    <source>
        <dbReference type="HAMAP-Rule" id="MF_02227"/>
    </source>
</evidence>
<sequence length="214" mass="23685">MTKIAPSILSADFSKLAQEVKDVEQGGADYIHIDVMDGHFVPNITMGPIVVEAIRPVTSLPFDVHLMIENPDRYIDDFINAGADIISVHAEACIHLHRTIHRIKTRGLKAGVVLNPATPVEWIIEILPDVDLVLLMTVNPGFGGQKFIPNVLKKIRHVHELRKENGWNFEIEVDGGINEETAKFCVEAGADVLVAGSAVYRSKNRRQAINKIRG</sequence>
<protein>
    <recommendedName>
        <fullName evidence="7 10">Ribulose-phosphate 3-epimerase</fullName>
        <ecNumber evidence="7 10">5.1.3.1</ecNumber>
    </recommendedName>
</protein>
<evidence type="ECO:0000256" key="9">
    <source>
        <dbReference type="ARBA" id="ARBA00023235"/>
    </source>
</evidence>
<evidence type="ECO:0000256" key="8">
    <source>
        <dbReference type="ARBA" id="ARBA00022723"/>
    </source>
</evidence>
<keyword evidence="10 11" id="KW-0119">Carbohydrate metabolism</keyword>
<feature type="active site" description="Proton acceptor" evidence="10 12">
    <location>
        <position position="34"/>
    </location>
</feature>
<proteinExistence type="inferred from homology"/>
<dbReference type="InterPro" id="IPR013785">
    <property type="entry name" value="Aldolase_TIM"/>
</dbReference>
<keyword evidence="8 10" id="KW-0479">Metal-binding</keyword>
<keyword evidence="16" id="KW-1185">Reference proteome</keyword>
<evidence type="ECO:0000256" key="11">
    <source>
        <dbReference type="PIRNR" id="PIRNR001461"/>
    </source>
</evidence>
<dbReference type="GO" id="GO:0046872">
    <property type="term" value="F:metal ion binding"/>
    <property type="evidence" value="ECO:0007669"/>
    <property type="project" value="UniProtKB-UniRule"/>
</dbReference>
<evidence type="ECO:0000256" key="2">
    <source>
        <dbReference type="ARBA" id="ARBA00001936"/>
    </source>
</evidence>
<evidence type="ECO:0000256" key="4">
    <source>
        <dbReference type="ARBA" id="ARBA00001947"/>
    </source>
</evidence>
<feature type="binding site" evidence="10 14">
    <location>
        <begin position="141"/>
        <end position="144"/>
    </location>
    <ligand>
        <name>substrate</name>
    </ligand>
</feature>
<comment type="cofactor">
    <cofactor evidence="2">
        <name>Mn(2+)</name>
        <dbReference type="ChEBI" id="CHEBI:29035"/>
    </cofactor>
</comment>
<dbReference type="GO" id="GO:0019323">
    <property type="term" value="P:pentose catabolic process"/>
    <property type="evidence" value="ECO:0007669"/>
    <property type="project" value="UniProtKB-UniRule"/>
</dbReference>
<feature type="binding site" evidence="10 13">
    <location>
        <position position="174"/>
    </location>
    <ligand>
        <name>a divalent metal cation</name>
        <dbReference type="ChEBI" id="CHEBI:60240"/>
    </ligand>
</feature>
<feature type="active site" description="Proton donor" evidence="10 12">
    <location>
        <position position="174"/>
    </location>
</feature>
<evidence type="ECO:0000313" key="16">
    <source>
        <dbReference type="Proteomes" id="UP001164726"/>
    </source>
</evidence>
<dbReference type="GO" id="GO:0005737">
    <property type="term" value="C:cytoplasm"/>
    <property type="evidence" value="ECO:0007669"/>
    <property type="project" value="UniProtKB-ARBA"/>
</dbReference>
<dbReference type="GO" id="GO:0006098">
    <property type="term" value="P:pentose-phosphate shunt"/>
    <property type="evidence" value="ECO:0007669"/>
    <property type="project" value="UniProtKB-UniRule"/>
</dbReference>
<dbReference type="KEGG" id="fhl:OE105_05995"/>
<keyword evidence="13" id="KW-0170">Cobalt</keyword>
<feature type="binding site" evidence="10 14">
    <location>
        <position position="65"/>
    </location>
    <ligand>
        <name>substrate</name>
    </ligand>
</feature>